<accession>A0A655W440</accession>
<dbReference type="AlphaFoldDB" id="A0A655W440"/>
<protein>
    <submittedName>
        <fullName evidence="1">Uncharacterized protein</fullName>
    </submittedName>
</protein>
<reference evidence="1 2" key="1">
    <citation type="submission" date="2015-07" db="EMBL/GenBank/DDBJ databases">
        <authorList>
            <consortium name="Pathogen Informatics"/>
        </authorList>
    </citation>
    <scope>NUCLEOTIDE SEQUENCE [LARGE SCALE GENOMIC DNA]</scope>
    <source>
        <strain evidence="1 2">A325</strain>
    </source>
</reference>
<evidence type="ECO:0000313" key="2">
    <source>
        <dbReference type="Proteomes" id="UP000046067"/>
    </source>
</evidence>
<dbReference type="EMBL" id="CWQJ01000005">
    <property type="protein sequence ID" value="CSB81853.1"/>
    <property type="molecule type" value="Genomic_DNA"/>
</dbReference>
<sequence>MQWADFAFRVEDHHINVWQAIKSMRNSSAGITRCRRQNRDFSAVRDRRQRLGHKATTKIFKRERWPVEQFERVNALFHFGNRCGELKGGIHHSANFIRRQFIANQRR</sequence>
<proteinExistence type="predicted"/>
<organism evidence="1 2">
    <name type="scientific">Vibrio cholerae</name>
    <dbReference type="NCBI Taxonomy" id="666"/>
    <lineage>
        <taxon>Bacteria</taxon>
        <taxon>Pseudomonadati</taxon>
        <taxon>Pseudomonadota</taxon>
        <taxon>Gammaproteobacteria</taxon>
        <taxon>Vibrionales</taxon>
        <taxon>Vibrionaceae</taxon>
        <taxon>Vibrio</taxon>
    </lineage>
</organism>
<name>A0A655W440_VIBCL</name>
<dbReference type="Proteomes" id="UP000046067">
    <property type="component" value="Unassembled WGS sequence"/>
</dbReference>
<evidence type="ECO:0000313" key="1">
    <source>
        <dbReference type="EMBL" id="CSB81853.1"/>
    </source>
</evidence>
<gene>
    <name evidence="1" type="ORF">ERS013201_01027</name>
</gene>